<dbReference type="EMBL" id="JBFOLJ010000009">
    <property type="protein sequence ID" value="KAL2509926.1"/>
    <property type="molecule type" value="Genomic_DNA"/>
</dbReference>
<sequence length="121" mass="13841">MKIESFPAANCRVLEDIDTLIDTDLRKSQLGGSDGCHVVRYYLLPFGNPRVTVLGFVNEGLHAFSELKEEENERLHSRKELTSTRMIFREQSAWSHNVKRMKSTSVLGATFEDSAVFKQYN</sequence>
<keyword evidence="2" id="KW-1185">Reference proteome</keyword>
<comment type="caution">
    <text evidence="1">The sequence shown here is derived from an EMBL/GenBank/DDBJ whole genome shotgun (WGS) entry which is preliminary data.</text>
</comment>
<organism evidence="1 2">
    <name type="scientific">Forsythia ovata</name>
    <dbReference type="NCBI Taxonomy" id="205694"/>
    <lineage>
        <taxon>Eukaryota</taxon>
        <taxon>Viridiplantae</taxon>
        <taxon>Streptophyta</taxon>
        <taxon>Embryophyta</taxon>
        <taxon>Tracheophyta</taxon>
        <taxon>Spermatophyta</taxon>
        <taxon>Magnoliopsida</taxon>
        <taxon>eudicotyledons</taxon>
        <taxon>Gunneridae</taxon>
        <taxon>Pentapetalae</taxon>
        <taxon>asterids</taxon>
        <taxon>lamiids</taxon>
        <taxon>Lamiales</taxon>
        <taxon>Oleaceae</taxon>
        <taxon>Forsythieae</taxon>
        <taxon>Forsythia</taxon>
    </lineage>
</organism>
<reference evidence="2" key="1">
    <citation type="submission" date="2024-07" db="EMBL/GenBank/DDBJ databases">
        <title>Two chromosome-level genome assemblies of Korean endemic species Abeliophyllum distichum and Forsythia ovata (Oleaceae).</title>
        <authorList>
            <person name="Jang H."/>
        </authorList>
    </citation>
    <scope>NUCLEOTIDE SEQUENCE [LARGE SCALE GENOMIC DNA]</scope>
</reference>
<protein>
    <submittedName>
        <fullName evidence="1">Uncharacterized protein</fullName>
    </submittedName>
</protein>
<evidence type="ECO:0000313" key="2">
    <source>
        <dbReference type="Proteomes" id="UP001604277"/>
    </source>
</evidence>
<dbReference type="Proteomes" id="UP001604277">
    <property type="component" value="Unassembled WGS sequence"/>
</dbReference>
<gene>
    <name evidence="1" type="ORF">Fot_33573</name>
</gene>
<proteinExistence type="predicted"/>
<name>A0ABD1TB10_9LAMI</name>
<evidence type="ECO:0000313" key="1">
    <source>
        <dbReference type="EMBL" id="KAL2509926.1"/>
    </source>
</evidence>
<dbReference type="AlphaFoldDB" id="A0ABD1TB10"/>
<accession>A0ABD1TB10</accession>